<dbReference type="SUPFAM" id="SSF52540">
    <property type="entry name" value="P-loop containing nucleoside triphosphate hydrolases"/>
    <property type="match status" value="1"/>
</dbReference>
<sequence length="359" mass="41109">MFVPRTVFPDYRVLLAHYKGHQSKAIKRMGELSPQINLVLELRDSRCPISSNNQILENIFRSKDRIIIYTKKDMFTIPKSLLNKWHEPRNEKFISIDTNRKSDVLNIIKLLKDYHNKLYPQPPLGLRLMITGMPNVGKSTLVNQLRKFGFNNNESFKKVAQTGNMPGVTRNTSEIIRISREPEILLYDTPGVTLPHLNDIKTVLSLYLIGTLNHNEIDPIIAADYLLYIVNLSNNKSDKVFKKYLKTPTNDIYELLTAVSKKMKNAGKIGKNWKPNYLGSAITLIQEYRMGKLGKICMDENVLRGISSEEFNDSIIEENTRIQGMLSESTSTTSKTSSKTSNKPSKRERLVKQSNQLFV</sequence>
<reference evidence="5 6" key="1">
    <citation type="journal article" date="2023" name="Elife">
        <title>Identification of key yeast species and microbe-microbe interactions impacting larval growth of Drosophila in the wild.</title>
        <authorList>
            <person name="Mure A."/>
            <person name="Sugiura Y."/>
            <person name="Maeda R."/>
            <person name="Honda K."/>
            <person name="Sakurai N."/>
            <person name="Takahashi Y."/>
            <person name="Watada M."/>
            <person name="Katoh T."/>
            <person name="Gotoh A."/>
            <person name="Gotoh Y."/>
            <person name="Taniguchi I."/>
            <person name="Nakamura K."/>
            <person name="Hayashi T."/>
            <person name="Katayama T."/>
            <person name="Uemura T."/>
            <person name="Hattori Y."/>
        </authorList>
    </citation>
    <scope>NUCLEOTIDE SEQUENCE [LARGE SCALE GENOMIC DNA]</scope>
    <source>
        <strain evidence="5 6">PK-24</strain>
    </source>
</reference>
<keyword evidence="6" id="KW-1185">Reference proteome</keyword>
<dbReference type="Proteomes" id="UP001378960">
    <property type="component" value="Unassembled WGS sequence"/>
</dbReference>
<dbReference type="GO" id="GO:0032543">
    <property type="term" value="P:mitochondrial translation"/>
    <property type="evidence" value="ECO:0007669"/>
    <property type="project" value="TreeGrafter"/>
</dbReference>
<dbReference type="AlphaFoldDB" id="A0AAV5QXG3"/>
<feature type="compositionally biased region" description="Low complexity" evidence="3">
    <location>
        <begin position="327"/>
        <end position="343"/>
    </location>
</feature>
<dbReference type="Gene3D" id="3.40.50.300">
    <property type="entry name" value="P-loop containing nucleotide triphosphate hydrolases"/>
    <property type="match status" value="1"/>
</dbReference>
<dbReference type="GO" id="GO:0003924">
    <property type="term" value="F:GTPase activity"/>
    <property type="evidence" value="ECO:0007669"/>
    <property type="project" value="TreeGrafter"/>
</dbReference>
<dbReference type="GO" id="GO:0005525">
    <property type="term" value="F:GTP binding"/>
    <property type="evidence" value="ECO:0007669"/>
    <property type="project" value="UniProtKB-KW"/>
</dbReference>
<evidence type="ECO:0000313" key="5">
    <source>
        <dbReference type="EMBL" id="GMM43640.1"/>
    </source>
</evidence>
<dbReference type="InterPro" id="IPR027417">
    <property type="entry name" value="P-loop_NTPase"/>
</dbReference>
<proteinExistence type="predicted"/>
<name>A0AAV5QXG3_PICKL</name>
<dbReference type="InterPro" id="IPR023179">
    <property type="entry name" value="GTP-bd_ortho_bundle_sf"/>
</dbReference>
<organism evidence="5 6">
    <name type="scientific">Pichia kluyveri</name>
    <name type="common">Yeast</name>
    <dbReference type="NCBI Taxonomy" id="36015"/>
    <lineage>
        <taxon>Eukaryota</taxon>
        <taxon>Fungi</taxon>
        <taxon>Dikarya</taxon>
        <taxon>Ascomycota</taxon>
        <taxon>Saccharomycotina</taxon>
        <taxon>Pichiomycetes</taxon>
        <taxon>Pichiales</taxon>
        <taxon>Pichiaceae</taxon>
        <taxon>Pichia</taxon>
    </lineage>
</organism>
<accession>A0AAV5QXG3</accession>
<dbReference type="PANTHER" id="PTHR45782">
    <property type="entry name" value="MITOCHONDRIAL RIBOSOME-ASSOCIATED GTPASE 1"/>
    <property type="match status" value="1"/>
</dbReference>
<keyword evidence="1" id="KW-0547">Nucleotide-binding</keyword>
<protein>
    <submittedName>
        <fullName evidence="5">GTPase</fullName>
    </submittedName>
</protein>
<evidence type="ECO:0000259" key="4">
    <source>
        <dbReference type="Pfam" id="PF01926"/>
    </source>
</evidence>
<evidence type="ECO:0000256" key="1">
    <source>
        <dbReference type="ARBA" id="ARBA00022741"/>
    </source>
</evidence>
<feature type="domain" description="G" evidence="4">
    <location>
        <begin position="128"/>
        <end position="247"/>
    </location>
</feature>
<dbReference type="Gene3D" id="1.10.1580.10">
    <property type="match status" value="1"/>
</dbReference>
<keyword evidence="2" id="KW-0342">GTP-binding</keyword>
<comment type="caution">
    <text evidence="5">The sequence shown here is derived from an EMBL/GenBank/DDBJ whole genome shotgun (WGS) entry which is preliminary data.</text>
</comment>
<gene>
    <name evidence="5" type="ORF">DAPK24_002150</name>
</gene>
<dbReference type="PANTHER" id="PTHR45782:SF4">
    <property type="entry name" value="MITOCHONDRIAL RIBOSOME-ASSOCIATED GTPASE 1"/>
    <property type="match status" value="1"/>
</dbReference>
<dbReference type="Pfam" id="PF01926">
    <property type="entry name" value="MMR_HSR1"/>
    <property type="match status" value="1"/>
</dbReference>
<dbReference type="GO" id="GO:0005739">
    <property type="term" value="C:mitochondrion"/>
    <property type="evidence" value="ECO:0007669"/>
    <property type="project" value="TreeGrafter"/>
</dbReference>
<evidence type="ECO:0000313" key="6">
    <source>
        <dbReference type="Proteomes" id="UP001378960"/>
    </source>
</evidence>
<dbReference type="CDD" id="cd01856">
    <property type="entry name" value="YlqF"/>
    <property type="match status" value="1"/>
</dbReference>
<dbReference type="EMBL" id="BTGB01000001">
    <property type="protein sequence ID" value="GMM43640.1"/>
    <property type="molecule type" value="Genomic_DNA"/>
</dbReference>
<evidence type="ECO:0000256" key="3">
    <source>
        <dbReference type="SAM" id="MobiDB-lite"/>
    </source>
</evidence>
<evidence type="ECO:0000256" key="2">
    <source>
        <dbReference type="ARBA" id="ARBA00023134"/>
    </source>
</evidence>
<feature type="region of interest" description="Disordered" evidence="3">
    <location>
        <begin position="326"/>
        <end position="359"/>
    </location>
</feature>
<dbReference type="InterPro" id="IPR006073">
    <property type="entry name" value="GTP-bd"/>
</dbReference>